<comment type="caution">
    <text evidence="1">The sequence shown here is derived from an EMBL/GenBank/DDBJ whole genome shotgun (WGS) entry which is preliminary data.</text>
</comment>
<evidence type="ECO:0000313" key="2">
    <source>
        <dbReference type="Proteomes" id="UP000295344"/>
    </source>
</evidence>
<reference evidence="1 2" key="1">
    <citation type="submission" date="2019-03" db="EMBL/GenBank/DDBJ databases">
        <title>Genomic Encyclopedia of Archaeal and Bacterial Type Strains, Phase II (KMG-II): from individual species to whole genera.</title>
        <authorList>
            <person name="Goeker M."/>
        </authorList>
    </citation>
    <scope>NUCLEOTIDE SEQUENCE [LARGE SCALE GENOMIC DNA]</scope>
    <source>
        <strain evidence="1 2">DSM 24782</strain>
    </source>
</reference>
<dbReference type="Proteomes" id="UP000295344">
    <property type="component" value="Unassembled WGS sequence"/>
</dbReference>
<dbReference type="EMBL" id="SOAM01000004">
    <property type="protein sequence ID" value="TDS74807.1"/>
    <property type="molecule type" value="Genomic_DNA"/>
</dbReference>
<dbReference type="Pfam" id="PF19381">
    <property type="entry name" value="DUF5956"/>
    <property type="match status" value="1"/>
</dbReference>
<name>A0A4R7FHP5_9MICO</name>
<keyword evidence="2" id="KW-1185">Reference proteome</keyword>
<dbReference type="AlphaFoldDB" id="A0A4R7FHP5"/>
<sequence>MYEIQRTSWSEAVLLDDVRGWVPMEETGFDSAIAWAVPTGCLGYRPVDDTGRVVEFYDEQPDGAQHWQSRPFTAEDRQKVEDVAIWYLAEAGIPPQPPSVQWFIKESAAFGPDTARQIMGLIFEREGSDPERILDDLIAVIPKVYT</sequence>
<proteinExistence type="predicted"/>
<protein>
    <submittedName>
        <fullName evidence="1">Uncharacterized protein</fullName>
    </submittedName>
</protein>
<organism evidence="1 2">
    <name type="scientific">Amnibacterium kyonggiense</name>
    <dbReference type="NCBI Taxonomy" id="595671"/>
    <lineage>
        <taxon>Bacteria</taxon>
        <taxon>Bacillati</taxon>
        <taxon>Actinomycetota</taxon>
        <taxon>Actinomycetes</taxon>
        <taxon>Micrococcales</taxon>
        <taxon>Microbacteriaceae</taxon>
        <taxon>Amnibacterium</taxon>
    </lineage>
</organism>
<dbReference type="OrthoDB" id="5113457at2"/>
<accession>A0A4R7FHP5</accession>
<gene>
    <name evidence="1" type="ORF">CLV52_3328</name>
</gene>
<evidence type="ECO:0000313" key="1">
    <source>
        <dbReference type="EMBL" id="TDS74807.1"/>
    </source>
</evidence>
<dbReference type="RefSeq" id="WP_133767473.1">
    <property type="nucleotide sequence ID" value="NZ_BAAARP010000001.1"/>
</dbReference>
<dbReference type="InterPro" id="IPR046000">
    <property type="entry name" value="DUF5956"/>
</dbReference>